<dbReference type="GO" id="GO:0004407">
    <property type="term" value="F:histone deacetylase activity"/>
    <property type="evidence" value="ECO:0007669"/>
    <property type="project" value="InterPro"/>
</dbReference>
<dbReference type="InterPro" id="IPR023801">
    <property type="entry name" value="His_deacetylse_dom"/>
</dbReference>
<dbReference type="EMBL" id="MQUC01000003">
    <property type="protein sequence ID" value="PRP67840.1"/>
    <property type="molecule type" value="Genomic_DNA"/>
</dbReference>
<dbReference type="InterPro" id="IPR037138">
    <property type="entry name" value="His_deacetylse_dom_sf"/>
</dbReference>
<evidence type="ECO:0000256" key="2">
    <source>
        <dbReference type="ARBA" id="ARBA00022801"/>
    </source>
</evidence>
<dbReference type="PANTHER" id="PTHR10625:SF19">
    <property type="entry name" value="HISTONE DEACETYLASE 12"/>
    <property type="match status" value="1"/>
</dbReference>
<dbReference type="GO" id="GO:0016787">
    <property type="term" value="F:hydrolase activity"/>
    <property type="evidence" value="ECO:0007669"/>
    <property type="project" value="UniProtKB-KW"/>
</dbReference>
<feature type="domain" description="Histone deacetylase" evidence="3">
    <location>
        <begin position="22"/>
        <end position="287"/>
    </location>
</feature>
<dbReference type="InterPro" id="IPR023696">
    <property type="entry name" value="Ureohydrolase_dom_sf"/>
</dbReference>
<keyword evidence="2" id="KW-0378">Hydrolase</keyword>
<dbReference type="PANTHER" id="PTHR10625">
    <property type="entry name" value="HISTONE DEACETYLASE HDAC1-RELATED"/>
    <property type="match status" value="1"/>
</dbReference>
<evidence type="ECO:0000313" key="5">
    <source>
        <dbReference type="Proteomes" id="UP000239532"/>
    </source>
</evidence>
<accession>A0A2S9WWJ1</accession>
<dbReference type="CDD" id="cd09993">
    <property type="entry name" value="HDAC_classIV"/>
    <property type="match status" value="1"/>
</dbReference>
<evidence type="ECO:0000313" key="4">
    <source>
        <dbReference type="EMBL" id="PRP67840.1"/>
    </source>
</evidence>
<keyword evidence="5" id="KW-1185">Reference proteome</keyword>
<dbReference type="SUPFAM" id="SSF52768">
    <property type="entry name" value="Arginase/deacetylase"/>
    <property type="match status" value="1"/>
</dbReference>
<sequence>MLPIAFHPIYKHPLPEGHRFPMIKYELLPEQLKLEGIATEADFFEPSKLCEDVDVLRVHTADYLDDLKNLTLDKRAARKLGFPLSKELVSRELRIAQGTIEGCLKAIDHKVAMNIAGGTHHAYTDHGEAFCLLNDQAIAARYLQHHGHAEKILIVDLDVHQGNGTAEIFTGDDSVFTFSMHGASNYPFKKETSDLDIALPDGTNDEAFLKELRHHLPDLIAQQKPDFIFYLAGVDVLSTDKLGRLGLTPQGCKMRDEYSFSAFAKANHISKPFIPVQCSMGGGYSPEIKIIIDAHTNTYRAARDILL</sequence>
<gene>
    <name evidence="4" type="ORF">BST86_12410</name>
</gene>
<proteinExistence type="inferred from homology"/>
<dbReference type="PRINTS" id="PR01270">
    <property type="entry name" value="HDASUPER"/>
</dbReference>
<evidence type="ECO:0000256" key="1">
    <source>
        <dbReference type="ARBA" id="ARBA00005947"/>
    </source>
</evidence>
<dbReference type="GO" id="GO:0040029">
    <property type="term" value="P:epigenetic regulation of gene expression"/>
    <property type="evidence" value="ECO:0007669"/>
    <property type="project" value="TreeGrafter"/>
</dbReference>
<dbReference type="Gene3D" id="3.40.800.20">
    <property type="entry name" value="Histone deacetylase domain"/>
    <property type="match status" value="1"/>
</dbReference>
<name>A0A2S9WWJ1_9FLAO</name>
<dbReference type="InterPro" id="IPR000286">
    <property type="entry name" value="HDACs"/>
</dbReference>
<dbReference type="RefSeq" id="WP_105983540.1">
    <property type="nucleotide sequence ID" value="NZ_MQUC01000003.1"/>
</dbReference>
<evidence type="ECO:0000259" key="3">
    <source>
        <dbReference type="Pfam" id="PF00850"/>
    </source>
</evidence>
<reference evidence="4 5" key="1">
    <citation type="submission" date="2016-11" db="EMBL/GenBank/DDBJ databases">
        <title>Trade-off between light-utilization and light-protection in marine flavobacteria.</title>
        <authorList>
            <person name="Kumagai Y."/>
        </authorList>
    </citation>
    <scope>NUCLEOTIDE SEQUENCE [LARGE SCALE GENOMIC DNA]</scope>
    <source>
        <strain evidence="4 5">JCM 17109</strain>
    </source>
</reference>
<dbReference type="OrthoDB" id="9808367at2"/>
<dbReference type="Pfam" id="PF00850">
    <property type="entry name" value="Hist_deacetyl"/>
    <property type="match status" value="1"/>
</dbReference>
<protein>
    <submittedName>
        <fullName evidence="4">Histone deacetylase</fullName>
    </submittedName>
</protein>
<dbReference type="AlphaFoldDB" id="A0A2S9WWJ1"/>
<comment type="caution">
    <text evidence="4">The sequence shown here is derived from an EMBL/GenBank/DDBJ whole genome shotgun (WGS) entry which is preliminary data.</text>
</comment>
<dbReference type="InterPro" id="IPR044150">
    <property type="entry name" value="HDAC_classIV"/>
</dbReference>
<dbReference type="Proteomes" id="UP000239532">
    <property type="component" value="Unassembled WGS sequence"/>
</dbReference>
<comment type="similarity">
    <text evidence="1">Belongs to the histone deacetylase family.</text>
</comment>
<organism evidence="4 5">
    <name type="scientific">Nonlabens agnitus</name>
    <dbReference type="NCBI Taxonomy" id="870484"/>
    <lineage>
        <taxon>Bacteria</taxon>
        <taxon>Pseudomonadati</taxon>
        <taxon>Bacteroidota</taxon>
        <taxon>Flavobacteriia</taxon>
        <taxon>Flavobacteriales</taxon>
        <taxon>Flavobacteriaceae</taxon>
        <taxon>Nonlabens</taxon>
    </lineage>
</organism>